<dbReference type="AlphaFoldDB" id="A0AAD8GTW4"/>
<evidence type="ECO:0000313" key="3">
    <source>
        <dbReference type="Proteomes" id="UP001237642"/>
    </source>
</evidence>
<gene>
    <name evidence="2" type="ORF">POM88_048463</name>
</gene>
<sequence>MVKKTERVSTRVTDKWTFSKAQPPPLKTTSRNSIYNRRSSSSTNVGQSAVNAQAKRSFTGTPSHFHSSGLSMENTNNLLPEDKTGLTTDFVHFLLAGDSCVNEKSYRKLKLTEA</sequence>
<dbReference type="Proteomes" id="UP001237642">
    <property type="component" value="Unassembled WGS sequence"/>
</dbReference>
<reference evidence="2" key="1">
    <citation type="submission" date="2023-02" db="EMBL/GenBank/DDBJ databases">
        <title>Genome of toxic invasive species Heracleum sosnowskyi carries increased number of genes despite the absence of recent whole-genome duplications.</title>
        <authorList>
            <person name="Schelkunov M."/>
            <person name="Shtratnikova V."/>
            <person name="Makarenko M."/>
            <person name="Klepikova A."/>
            <person name="Omelchenko D."/>
            <person name="Novikova G."/>
            <person name="Obukhova E."/>
            <person name="Bogdanov V."/>
            <person name="Penin A."/>
            <person name="Logacheva M."/>
        </authorList>
    </citation>
    <scope>NUCLEOTIDE SEQUENCE</scope>
    <source>
        <strain evidence="2">Hsosn_3</strain>
        <tissue evidence="2">Leaf</tissue>
    </source>
</reference>
<reference evidence="2" key="2">
    <citation type="submission" date="2023-05" db="EMBL/GenBank/DDBJ databases">
        <authorList>
            <person name="Schelkunov M.I."/>
        </authorList>
    </citation>
    <scope>NUCLEOTIDE SEQUENCE</scope>
    <source>
        <strain evidence="2">Hsosn_3</strain>
        <tissue evidence="2">Leaf</tissue>
    </source>
</reference>
<protein>
    <submittedName>
        <fullName evidence="2">Uncharacterized protein</fullName>
    </submittedName>
</protein>
<feature type="region of interest" description="Disordered" evidence="1">
    <location>
        <begin position="1"/>
        <end position="76"/>
    </location>
</feature>
<evidence type="ECO:0000256" key="1">
    <source>
        <dbReference type="SAM" id="MobiDB-lite"/>
    </source>
</evidence>
<dbReference type="EMBL" id="JAUIZM010000011">
    <property type="protein sequence ID" value="KAK1355207.1"/>
    <property type="molecule type" value="Genomic_DNA"/>
</dbReference>
<accession>A0AAD8GTW4</accession>
<feature type="compositionally biased region" description="Low complexity" evidence="1">
    <location>
        <begin position="28"/>
        <end position="44"/>
    </location>
</feature>
<feature type="compositionally biased region" description="Basic and acidic residues" evidence="1">
    <location>
        <begin position="1"/>
        <end position="14"/>
    </location>
</feature>
<feature type="compositionally biased region" description="Polar residues" evidence="1">
    <location>
        <begin position="45"/>
        <end position="76"/>
    </location>
</feature>
<evidence type="ECO:0000313" key="2">
    <source>
        <dbReference type="EMBL" id="KAK1355207.1"/>
    </source>
</evidence>
<proteinExistence type="predicted"/>
<organism evidence="2 3">
    <name type="scientific">Heracleum sosnowskyi</name>
    <dbReference type="NCBI Taxonomy" id="360622"/>
    <lineage>
        <taxon>Eukaryota</taxon>
        <taxon>Viridiplantae</taxon>
        <taxon>Streptophyta</taxon>
        <taxon>Embryophyta</taxon>
        <taxon>Tracheophyta</taxon>
        <taxon>Spermatophyta</taxon>
        <taxon>Magnoliopsida</taxon>
        <taxon>eudicotyledons</taxon>
        <taxon>Gunneridae</taxon>
        <taxon>Pentapetalae</taxon>
        <taxon>asterids</taxon>
        <taxon>campanulids</taxon>
        <taxon>Apiales</taxon>
        <taxon>Apiaceae</taxon>
        <taxon>Apioideae</taxon>
        <taxon>apioid superclade</taxon>
        <taxon>Tordylieae</taxon>
        <taxon>Tordyliinae</taxon>
        <taxon>Heracleum</taxon>
    </lineage>
</organism>
<comment type="caution">
    <text evidence="2">The sequence shown here is derived from an EMBL/GenBank/DDBJ whole genome shotgun (WGS) entry which is preliminary data.</text>
</comment>
<keyword evidence="3" id="KW-1185">Reference proteome</keyword>
<name>A0AAD8GTW4_9APIA</name>